<evidence type="ECO:0000313" key="1">
    <source>
        <dbReference type="EMBL" id="KAF9929372.1"/>
    </source>
</evidence>
<accession>A0A9P6LSH0</accession>
<dbReference type="InterPro" id="IPR001611">
    <property type="entry name" value="Leu-rich_rpt"/>
</dbReference>
<name>A0A9P6LSH0_9FUNG</name>
<evidence type="ECO:0000313" key="2">
    <source>
        <dbReference type="Proteomes" id="UP000749646"/>
    </source>
</evidence>
<dbReference type="Pfam" id="PF00560">
    <property type="entry name" value="LRR_1"/>
    <property type="match status" value="1"/>
</dbReference>
<dbReference type="InterPro" id="IPR032675">
    <property type="entry name" value="LRR_dom_sf"/>
</dbReference>
<comment type="caution">
    <text evidence="1">The sequence shown here is derived from an EMBL/GenBank/DDBJ whole genome shotgun (WGS) entry which is preliminary data.</text>
</comment>
<protein>
    <submittedName>
        <fullName evidence="1">Uncharacterized protein</fullName>
    </submittedName>
</protein>
<proteinExistence type="predicted"/>
<dbReference type="Gene3D" id="3.80.10.10">
    <property type="entry name" value="Ribonuclease Inhibitor"/>
    <property type="match status" value="1"/>
</dbReference>
<dbReference type="AlphaFoldDB" id="A0A9P6LSH0"/>
<dbReference type="Pfam" id="PF13516">
    <property type="entry name" value="LRR_6"/>
    <property type="match status" value="1"/>
</dbReference>
<dbReference type="OrthoDB" id="120976at2759"/>
<keyword evidence="2" id="KW-1185">Reference proteome</keyword>
<organism evidence="1 2">
    <name type="scientific">Modicella reniformis</name>
    <dbReference type="NCBI Taxonomy" id="1440133"/>
    <lineage>
        <taxon>Eukaryota</taxon>
        <taxon>Fungi</taxon>
        <taxon>Fungi incertae sedis</taxon>
        <taxon>Mucoromycota</taxon>
        <taxon>Mortierellomycotina</taxon>
        <taxon>Mortierellomycetes</taxon>
        <taxon>Mortierellales</taxon>
        <taxon>Mortierellaceae</taxon>
        <taxon>Modicella</taxon>
    </lineage>
</organism>
<dbReference type="Proteomes" id="UP000749646">
    <property type="component" value="Unassembled WGS sequence"/>
</dbReference>
<feature type="non-terminal residue" evidence="1">
    <location>
        <position position="1"/>
    </location>
</feature>
<sequence length="157" mass="17384">GEDLRMNCQSLKELVLQGVNVGTEQAANKLRTLIGMSSGLTSLTVTNAEFTSMSLATLFLQKPREMRIQFAKLEYLDLSYNNLDTQAARDFVNMALASERPMLRYLNLSNNPRIGDTGSRSVLDLLGAKHCKLEDVKIEGTGMELGTYQHIDIVVSV</sequence>
<reference evidence="1" key="1">
    <citation type="journal article" date="2020" name="Fungal Divers.">
        <title>Resolving the Mortierellaceae phylogeny through synthesis of multi-gene phylogenetics and phylogenomics.</title>
        <authorList>
            <person name="Vandepol N."/>
            <person name="Liber J."/>
            <person name="Desiro A."/>
            <person name="Na H."/>
            <person name="Kennedy M."/>
            <person name="Barry K."/>
            <person name="Grigoriev I.V."/>
            <person name="Miller A.N."/>
            <person name="O'Donnell K."/>
            <person name="Stajich J.E."/>
            <person name="Bonito G."/>
        </authorList>
    </citation>
    <scope>NUCLEOTIDE SEQUENCE</scope>
    <source>
        <strain evidence="1">MES-2147</strain>
    </source>
</reference>
<dbReference type="EMBL" id="JAAAHW010010185">
    <property type="protein sequence ID" value="KAF9929372.1"/>
    <property type="molecule type" value="Genomic_DNA"/>
</dbReference>
<gene>
    <name evidence="1" type="ORF">BGZ65_005832</name>
</gene>
<dbReference type="SUPFAM" id="SSF52047">
    <property type="entry name" value="RNI-like"/>
    <property type="match status" value="1"/>
</dbReference>